<organism evidence="1 2">
    <name type="scientific">Bacillus carboniphilus</name>
    <dbReference type="NCBI Taxonomy" id="86663"/>
    <lineage>
        <taxon>Bacteria</taxon>
        <taxon>Bacillati</taxon>
        <taxon>Bacillota</taxon>
        <taxon>Bacilli</taxon>
        <taxon>Bacillales</taxon>
        <taxon>Bacillaceae</taxon>
        <taxon>Bacillus</taxon>
    </lineage>
</organism>
<evidence type="ECO:0000313" key="1">
    <source>
        <dbReference type="EMBL" id="WLR43007.1"/>
    </source>
</evidence>
<proteinExistence type="predicted"/>
<evidence type="ECO:0000313" key="2">
    <source>
        <dbReference type="Proteomes" id="UP001197974"/>
    </source>
</evidence>
<reference evidence="1 2" key="1">
    <citation type="submission" date="2023-06" db="EMBL/GenBank/DDBJ databases">
        <title>Five Gram-positive bacteria isolated from mangrove sediments in Shenzhen, Guangdong, China.</title>
        <authorList>
            <person name="Yu S."/>
            <person name="Zheng W."/>
            <person name="Huang Y."/>
        </authorList>
    </citation>
    <scope>NUCLEOTIDE SEQUENCE [LARGE SCALE GENOMIC DNA]</scope>
    <source>
        <strain evidence="1 2">SaN35-3</strain>
    </source>
</reference>
<dbReference type="EMBL" id="CP129013">
    <property type="protein sequence ID" value="WLR43007.1"/>
    <property type="molecule type" value="Genomic_DNA"/>
</dbReference>
<sequence>MNRMKSILNFGRKRNGMFSRKKSDKEWMLGSLIGMAISAVAIGMRRYMMDTDHNKTGLRTPNLSAITEFSKELADSDFKKQSSDKQ</sequence>
<accession>A0ABY9JWX9</accession>
<protein>
    <submittedName>
        <fullName evidence="1">Uncharacterized protein</fullName>
    </submittedName>
</protein>
<dbReference type="RefSeq" id="WP_226538823.1">
    <property type="nucleotide sequence ID" value="NZ_CP129013.1"/>
</dbReference>
<keyword evidence="2" id="KW-1185">Reference proteome</keyword>
<name>A0ABY9JWX9_9BACI</name>
<gene>
    <name evidence="1" type="ORF">LC087_01945</name>
</gene>
<dbReference type="Proteomes" id="UP001197974">
    <property type="component" value="Chromosome"/>
</dbReference>